<organism evidence="2 3">
    <name type="scientific">Chitinophaga terrae</name>
    <name type="common">ex Kim and Jung 2007</name>
    <dbReference type="NCBI Taxonomy" id="408074"/>
    <lineage>
        <taxon>Bacteria</taxon>
        <taxon>Pseudomonadati</taxon>
        <taxon>Bacteroidota</taxon>
        <taxon>Chitinophagia</taxon>
        <taxon>Chitinophagales</taxon>
        <taxon>Chitinophagaceae</taxon>
        <taxon>Chitinophaga</taxon>
    </lineage>
</organism>
<keyword evidence="1" id="KW-0812">Transmembrane</keyword>
<evidence type="ECO:0000256" key="1">
    <source>
        <dbReference type="SAM" id="Phobius"/>
    </source>
</evidence>
<keyword evidence="3" id="KW-1185">Reference proteome</keyword>
<evidence type="ECO:0000313" key="2">
    <source>
        <dbReference type="EMBL" id="SEA37701.1"/>
    </source>
</evidence>
<dbReference type="RefSeq" id="WP_089760569.1">
    <property type="nucleotide sequence ID" value="NZ_BKAT01000009.1"/>
</dbReference>
<proteinExistence type="predicted"/>
<dbReference type="STRING" id="408074.SAMN05660909_01690"/>
<feature type="transmembrane region" description="Helical" evidence="1">
    <location>
        <begin position="65"/>
        <end position="85"/>
    </location>
</feature>
<sequence>MPSFIKSVALTGFIAGTLDIISATIHFLVRHPDMGISDLLVRIASGAFGKEAFNGSPLMPWVGLLFHYIIAYSFTLLFFILYGRIALIRKQPLISGLLYGIVVWSIMQFIVLPLTYIPTGTLNLANINTLIGIVILMIMIGIPAALGAKRYYGAG</sequence>
<gene>
    <name evidence="2" type="ORF">SAMN05660909_01690</name>
</gene>
<dbReference type="EMBL" id="FNRL01000006">
    <property type="protein sequence ID" value="SEA37701.1"/>
    <property type="molecule type" value="Genomic_DNA"/>
</dbReference>
<accession>A0A1H4APC6</accession>
<dbReference type="OrthoDB" id="7564746at2"/>
<name>A0A1H4APC6_9BACT</name>
<evidence type="ECO:0000313" key="3">
    <source>
        <dbReference type="Proteomes" id="UP000199656"/>
    </source>
</evidence>
<protein>
    <recommendedName>
        <fullName evidence="4">DUF1440 domain-containing protein</fullName>
    </recommendedName>
</protein>
<reference evidence="3" key="1">
    <citation type="submission" date="2016-10" db="EMBL/GenBank/DDBJ databases">
        <authorList>
            <person name="Varghese N."/>
            <person name="Submissions S."/>
        </authorList>
    </citation>
    <scope>NUCLEOTIDE SEQUENCE [LARGE SCALE GENOMIC DNA]</scope>
    <source>
        <strain evidence="3">DSM 23920</strain>
    </source>
</reference>
<feature type="transmembrane region" description="Helical" evidence="1">
    <location>
        <begin position="129"/>
        <end position="148"/>
    </location>
</feature>
<keyword evidence="1" id="KW-0472">Membrane</keyword>
<feature type="transmembrane region" description="Helical" evidence="1">
    <location>
        <begin position="7"/>
        <end position="29"/>
    </location>
</feature>
<evidence type="ECO:0008006" key="4">
    <source>
        <dbReference type="Google" id="ProtNLM"/>
    </source>
</evidence>
<dbReference type="Proteomes" id="UP000199656">
    <property type="component" value="Unassembled WGS sequence"/>
</dbReference>
<keyword evidence="1" id="KW-1133">Transmembrane helix</keyword>
<dbReference type="AlphaFoldDB" id="A0A1H4APC6"/>
<feature type="transmembrane region" description="Helical" evidence="1">
    <location>
        <begin position="97"/>
        <end position="117"/>
    </location>
</feature>